<reference evidence="1" key="1">
    <citation type="submission" date="2021-02" db="EMBL/GenBank/DDBJ databases">
        <authorList>
            <person name="Dougan E. K."/>
            <person name="Rhodes N."/>
            <person name="Thang M."/>
            <person name="Chan C."/>
        </authorList>
    </citation>
    <scope>NUCLEOTIDE SEQUENCE</scope>
</reference>
<keyword evidence="2" id="KW-1185">Reference proteome</keyword>
<dbReference type="EMBL" id="CAJNIZ010044087">
    <property type="protein sequence ID" value="CAE7677708.1"/>
    <property type="molecule type" value="Genomic_DNA"/>
</dbReference>
<organism evidence="1 2">
    <name type="scientific">Symbiodinium pilosum</name>
    <name type="common">Dinoflagellate</name>
    <dbReference type="NCBI Taxonomy" id="2952"/>
    <lineage>
        <taxon>Eukaryota</taxon>
        <taxon>Sar</taxon>
        <taxon>Alveolata</taxon>
        <taxon>Dinophyceae</taxon>
        <taxon>Suessiales</taxon>
        <taxon>Symbiodiniaceae</taxon>
        <taxon>Symbiodinium</taxon>
    </lineage>
</organism>
<dbReference type="Proteomes" id="UP000649617">
    <property type="component" value="Unassembled WGS sequence"/>
</dbReference>
<proteinExistence type="predicted"/>
<sequence length="97" mass="10565">ADAEHREASRQFQAGLANQRWAQVLANVLATAQETEALERLELREADPAEGMDGLKRDLAAMFVSLLVPPEQWCGVLSNNEDEAALAFETLKGDAIA</sequence>
<gene>
    <name evidence="1" type="primary">HMCN1</name>
    <name evidence="1" type="ORF">SPIL2461_LOCUS18817</name>
</gene>
<evidence type="ECO:0000313" key="2">
    <source>
        <dbReference type="Proteomes" id="UP000649617"/>
    </source>
</evidence>
<protein>
    <submittedName>
        <fullName evidence="1">HMCN1 protein</fullName>
    </submittedName>
</protein>
<dbReference type="AlphaFoldDB" id="A0A812WP64"/>
<comment type="caution">
    <text evidence="1">The sequence shown here is derived from an EMBL/GenBank/DDBJ whole genome shotgun (WGS) entry which is preliminary data.</text>
</comment>
<accession>A0A812WP64</accession>
<evidence type="ECO:0000313" key="1">
    <source>
        <dbReference type="EMBL" id="CAE7677708.1"/>
    </source>
</evidence>
<feature type="non-terminal residue" evidence="1">
    <location>
        <position position="1"/>
    </location>
</feature>
<feature type="non-terminal residue" evidence="1">
    <location>
        <position position="97"/>
    </location>
</feature>
<name>A0A812WP64_SYMPI</name>